<evidence type="ECO:0000313" key="2">
    <source>
        <dbReference type="Proteomes" id="UP000013940"/>
    </source>
</evidence>
<evidence type="ECO:0000313" key="1">
    <source>
        <dbReference type="EMBL" id="AGL86673.1"/>
    </source>
</evidence>
<dbReference type="EMBL" id="CP003190">
    <property type="protein sequence ID" value="AGL86673.1"/>
    <property type="molecule type" value="Genomic_DNA"/>
</dbReference>
<dbReference type="eggNOG" id="COG0582">
    <property type="taxonomic scope" value="Bacteria"/>
</dbReference>
<proteinExistence type="predicted"/>
<name>A0A2C9ESN1_PSEPH</name>
<dbReference type="Proteomes" id="UP000013940">
    <property type="component" value="Chromosome"/>
</dbReference>
<dbReference type="RefSeq" id="WP_015636873.1">
    <property type="nucleotide sequence ID" value="NC_021237.1"/>
</dbReference>
<accession>A0A2C9ESN1</accession>
<dbReference type="AlphaFoldDB" id="A0A2C9ESN1"/>
<dbReference type="GeneID" id="60511074"/>
<organism evidence="1 2">
    <name type="scientific">Pseudomonas protegens (strain DSM 19095 / LMG 27888 / CFBP 6595 / CHA0)</name>
    <dbReference type="NCBI Taxonomy" id="1124983"/>
    <lineage>
        <taxon>Bacteria</taxon>
        <taxon>Pseudomonadati</taxon>
        <taxon>Pseudomonadota</taxon>
        <taxon>Gammaproteobacteria</taxon>
        <taxon>Pseudomonadales</taxon>
        <taxon>Pseudomonadaceae</taxon>
        <taxon>Pseudomonas</taxon>
    </lineage>
</organism>
<dbReference type="KEGG" id="pprc:PFLCHA0_c49230"/>
<dbReference type="HOGENOM" id="CLU_3065225_0_0_6"/>
<reference evidence="2" key="1">
    <citation type="journal article" date="2014" name="Genome Announc.">
        <title>Full-genome sequence of the plant growth-promoting bacterium Pseudomonas protegens CHA0.</title>
        <authorList>
            <person name="Jousset A."/>
            <person name="Schuldes J."/>
            <person name="Keel C."/>
            <person name="Maurhofer M."/>
            <person name="Daniel R."/>
            <person name="Scheu S."/>
            <person name="Thuermer A."/>
        </authorList>
    </citation>
    <scope>NUCLEOTIDE SEQUENCE [LARGE SCALE GENOMIC DNA]</scope>
    <source>
        <strain evidence="2">DSM 19095 / LMG 27888 / CFBP 6595 / CHA0</strain>
    </source>
</reference>
<sequence>MVAIKTFGAAMDAWLANARLADSTRAMRKRIIDRDLLTVFHNCLLTENRAEDQ</sequence>
<gene>
    <name evidence="1" type="ORF">PFLCHA0_c49230</name>
</gene>
<evidence type="ECO:0008006" key="3">
    <source>
        <dbReference type="Google" id="ProtNLM"/>
    </source>
</evidence>
<protein>
    <recommendedName>
        <fullName evidence="3">Integrase</fullName>
    </recommendedName>
</protein>